<comment type="caution">
    <text evidence="7">The sequence shown here is derived from an EMBL/GenBank/DDBJ whole genome shotgun (WGS) entry which is preliminary data.</text>
</comment>
<gene>
    <name evidence="7" type="ORF">BSL78_10738</name>
</gene>
<dbReference type="GO" id="GO:0016020">
    <property type="term" value="C:membrane"/>
    <property type="evidence" value="ECO:0007669"/>
    <property type="project" value="UniProtKB-SubCell"/>
</dbReference>
<keyword evidence="3 5" id="KW-1133">Transmembrane helix</keyword>
<feature type="transmembrane region" description="Helical" evidence="5">
    <location>
        <begin position="180"/>
        <end position="198"/>
    </location>
</feature>
<name>A0A2G8KWT3_STIJA</name>
<sequence length="319" mass="35144">MSLESEDGTTGNIRKPLLERSTSRLVDLRGKLFSLSFATTLGIQLFLVKVAEESVTVYTIMLLRSLSFLFVIPFIQWTKCERYKTKDMCLYFLYGILNYGCRIVAYVALTFAQVGNVSAITSNMAIPSAILALLLLGEPITTFHVINFVINAVGIILVSKPPFIFQYINSSEDTTDDFYGAILAVVVVITRSLASVVSRKLSYESKSDPVLFAVFTGICGVIITSFILIFTELTMPRSFLDQLTVLGVCVCALLGNIFLALALQYETVVVVSVLMSPSLIVAYLLQIVLLGVHPGVPEIFGLLLILGSNFAYLWQPKED</sequence>
<dbReference type="EMBL" id="MRZV01000331">
    <property type="protein sequence ID" value="PIK52370.1"/>
    <property type="molecule type" value="Genomic_DNA"/>
</dbReference>
<comment type="subcellular location">
    <subcellularLocation>
        <location evidence="1">Membrane</location>
        <topology evidence="1">Multi-pass membrane protein</topology>
    </subcellularLocation>
</comment>
<keyword evidence="8" id="KW-1185">Reference proteome</keyword>
<evidence type="ECO:0000259" key="6">
    <source>
        <dbReference type="Pfam" id="PF00892"/>
    </source>
</evidence>
<feature type="transmembrane region" description="Helical" evidence="5">
    <location>
        <begin position="210"/>
        <end position="231"/>
    </location>
</feature>
<keyword evidence="2 5" id="KW-0812">Transmembrane</keyword>
<dbReference type="PANTHER" id="PTHR22911">
    <property type="entry name" value="ACYL-MALONYL CONDENSING ENZYME-RELATED"/>
    <property type="match status" value="1"/>
</dbReference>
<protein>
    <submittedName>
        <fullName evidence="7">Putative solute carrier family 35 member G1-like</fullName>
    </submittedName>
</protein>
<evidence type="ECO:0000256" key="4">
    <source>
        <dbReference type="ARBA" id="ARBA00023136"/>
    </source>
</evidence>
<dbReference type="Pfam" id="PF00892">
    <property type="entry name" value="EamA"/>
    <property type="match status" value="2"/>
</dbReference>
<reference evidence="7 8" key="1">
    <citation type="journal article" date="2017" name="PLoS Biol.">
        <title>The sea cucumber genome provides insights into morphological evolution and visceral regeneration.</title>
        <authorList>
            <person name="Zhang X."/>
            <person name="Sun L."/>
            <person name="Yuan J."/>
            <person name="Sun Y."/>
            <person name="Gao Y."/>
            <person name="Zhang L."/>
            <person name="Li S."/>
            <person name="Dai H."/>
            <person name="Hamel J.F."/>
            <person name="Liu C."/>
            <person name="Yu Y."/>
            <person name="Liu S."/>
            <person name="Lin W."/>
            <person name="Guo K."/>
            <person name="Jin S."/>
            <person name="Xu P."/>
            <person name="Storey K.B."/>
            <person name="Huan P."/>
            <person name="Zhang T."/>
            <person name="Zhou Y."/>
            <person name="Zhang J."/>
            <person name="Lin C."/>
            <person name="Li X."/>
            <person name="Xing L."/>
            <person name="Huo D."/>
            <person name="Sun M."/>
            <person name="Wang L."/>
            <person name="Mercier A."/>
            <person name="Li F."/>
            <person name="Yang H."/>
            <person name="Xiang J."/>
        </authorList>
    </citation>
    <scope>NUCLEOTIDE SEQUENCE [LARGE SCALE GENOMIC DNA]</scope>
    <source>
        <strain evidence="7">Shaxun</strain>
        <tissue evidence="7">Muscle</tissue>
    </source>
</reference>
<feature type="transmembrane region" description="Helical" evidence="5">
    <location>
        <begin position="148"/>
        <end position="168"/>
    </location>
</feature>
<feature type="transmembrane region" description="Helical" evidence="5">
    <location>
        <begin position="89"/>
        <end position="111"/>
    </location>
</feature>
<feature type="transmembrane region" description="Helical" evidence="5">
    <location>
        <begin position="295"/>
        <end position="314"/>
    </location>
</feature>
<evidence type="ECO:0000313" key="7">
    <source>
        <dbReference type="EMBL" id="PIK52370.1"/>
    </source>
</evidence>
<feature type="transmembrane region" description="Helical" evidence="5">
    <location>
        <begin position="117"/>
        <end position="136"/>
    </location>
</feature>
<accession>A0A2G8KWT3</accession>
<dbReference type="Proteomes" id="UP000230750">
    <property type="component" value="Unassembled WGS sequence"/>
</dbReference>
<feature type="transmembrane region" description="Helical" evidence="5">
    <location>
        <begin position="268"/>
        <end position="289"/>
    </location>
</feature>
<feature type="domain" description="EamA" evidence="6">
    <location>
        <begin position="30"/>
        <end position="159"/>
    </location>
</feature>
<feature type="domain" description="EamA" evidence="6">
    <location>
        <begin position="179"/>
        <end position="308"/>
    </location>
</feature>
<dbReference type="AlphaFoldDB" id="A0A2G8KWT3"/>
<dbReference type="OrthoDB" id="306876at2759"/>
<evidence type="ECO:0000256" key="2">
    <source>
        <dbReference type="ARBA" id="ARBA00022692"/>
    </source>
</evidence>
<evidence type="ECO:0000256" key="3">
    <source>
        <dbReference type="ARBA" id="ARBA00022989"/>
    </source>
</evidence>
<evidence type="ECO:0000313" key="8">
    <source>
        <dbReference type="Proteomes" id="UP000230750"/>
    </source>
</evidence>
<feature type="transmembrane region" description="Helical" evidence="5">
    <location>
        <begin position="243"/>
        <end position="261"/>
    </location>
</feature>
<dbReference type="SUPFAM" id="SSF103481">
    <property type="entry name" value="Multidrug resistance efflux transporter EmrE"/>
    <property type="match status" value="2"/>
</dbReference>
<dbReference type="InterPro" id="IPR000620">
    <property type="entry name" value="EamA_dom"/>
</dbReference>
<organism evidence="7 8">
    <name type="scientific">Stichopus japonicus</name>
    <name type="common">Sea cucumber</name>
    <dbReference type="NCBI Taxonomy" id="307972"/>
    <lineage>
        <taxon>Eukaryota</taxon>
        <taxon>Metazoa</taxon>
        <taxon>Echinodermata</taxon>
        <taxon>Eleutherozoa</taxon>
        <taxon>Echinozoa</taxon>
        <taxon>Holothuroidea</taxon>
        <taxon>Aspidochirotacea</taxon>
        <taxon>Aspidochirotida</taxon>
        <taxon>Stichopodidae</taxon>
        <taxon>Apostichopus</taxon>
    </lineage>
</organism>
<feature type="transmembrane region" description="Helical" evidence="5">
    <location>
        <begin position="57"/>
        <end position="77"/>
    </location>
</feature>
<proteinExistence type="predicted"/>
<evidence type="ECO:0000256" key="1">
    <source>
        <dbReference type="ARBA" id="ARBA00004141"/>
    </source>
</evidence>
<dbReference type="InterPro" id="IPR037185">
    <property type="entry name" value="EmrE-like"/>
</dbReference>
<evidence type="ECO:0000256" key="5">
    <source>
        <dbReference type="SAM" id="Phobius"/>
    </source>
</evidence>
<keyword evidence="4 5" id="KW-0472">Membrane</keyword>
<dbReference type="PANTHER" id="PTHR22911:SF6">
    <property type="entry name" value="SOLUTE CARRIER FAMILY 35 MEMBER G1"/>
    <property type="match status" value="1"/>
</dbReference>